<name>A0ACC1B7A2_9ROSI</name>
<dbReference type="EMBL" id="CM047902">
    <property type="protein sequence ID" value="KAJ0094790.1"/>
    <property type="molecule type" value="Genomic_DNA"/>
</dbReference>
<sequence>MNEIEILTQLRHRNPVSLYGYTSHHSPQGLLLVYEYMPYELLLIIFMGKEGSLTLGFPDCSPLMLHMSQLLQNDLLAMLILIDMNRHKHEINLANLAINRIHTCAIEELIDLCLRYQSDDEVKRMMTTDAELAFLCLQQNKKMRPSMEVELKRTESAECKPKNLDNNNEVLKRMQPTASSTDLG</sequence>
<accession>A0ACC1B7A2</accession>
<evidence type="ECO:0000313" key="1">
    <source>
        <dbReference type="EMBL" id="KAJ0094790.1"/>
    </source>
</evidence>
<protein>
    <submittedName>
        <fullName evidence="1">Uncharacterized protein</fullName>
    </submittedName>
</protein>
<comment type="caution">
    <text evidence="1">The sequence shown here is derived from an EMBL/GenBank/DDBJ whole genome shotgun (WGS) entry which is preliminary data.</text>
</comment>
<dbReference type="Proteomes" id="UP001164250">
    <property type="component" value="Chromosome 6"/>
</dbReference>
<organism evidence="1 2">
    <name type="scientific">Pistacia atlantica</name>
    <dbReference type="NCBI Taxonomy" id="434234"/>
    <lineage>
        <taxon>Eukaryota</taxon>
        <taxon>Viridiplantae</taxon>
        <taxon>Streptophyta</taxon>
        <taxon>Embryophyta</taxon>
        <taxon>Tracheophyta</taxon>
        <taxon>Spermatophyta</taxon>
        <taxon>Magnoliopsida</taxon>
        <taxon>eudicotyledons</taxon>
        <taxon>Gunneridae</taxon>
        <taxon>Pentapetalae</taxon>
        <taxon>rosids</taxon>
        <taxon>malvids</taxon>
        <taxon>Sapindales</taxon>
        <taxon>Anacardiaceae</taxon>
        <taxon>Pistacia</taxon>
    </lineage>
</organism>
<keyword evidence="2" id="KW-1185">Reference proteome</keyword>
<evidence type="ECO:0000313" key="2">
    <source>
        <dbReference type="Proteomes" id="UP001164250"/>
    </source>
</evidence>
<proteinExistence type="predicted"/>
<gene>
    <name evidence="1" type="ORF">Patl1_15122</name>
</gene>
<reference evidence="2" key="1">
    <citation type="journal article" date="2023" name="G3 (Bethesda)">
        <title>Genome assembly and association tests identify interacting loci associated with vigor, precocity, and sex in interspecific pistachio rootstocks.</title>
        <authorList>
            <person name="Palmer W."/>
            <person name="Jacygrad E."/>
            <person name="Sagayaradj S."/>
            <person name="Cavanaugh K."/>
            <person name="Han R."/>
            <person name="Bertier L."/>
            <person name="Beede B."/>
            <person name="Kafkas S."/>
            <person name="Golino D."/>
            <person name="Preece J."/>
            <person name="Michelmore R."/>
        </authorList>
    </citation>
    <scope>NUCLEOTIDE SEQUENCE [LARGE SCALE GENOMIC DNA]</scope>
</reference>